<evidence type="ECO:0000313" key="5">
    <source>
        <dbReference type="EMBL" id="MBS4538916.1"/>
    </source>
</evidence>
<dbReference type="EMBL" id="WSFT01000039">
    <property type="protein sequence ID" value="MBS4538916.1"/>
    <property type="molecule type" value="Genomic_DNA"/>
</dbReference>
<dbReference type="InterPro" id="IPR013105">
    <property type="entry name" value="TPR_2"/>
</dbReference>
<proteinExistence type="predicted"/>
<keyword evidence="4" id="KW-0472">Membrane</keyword>
<feature type="transmembrane region" description="Helical" evidence="4">
    <location>
        <begin position="7"/>
        <end position="28"/>
    </location>
</feature>
<keyword evidence="6" id="KW-1185">Reference proteome</keyword>
<evidence type="ECO:0000256" key="1">
    <source>
        <dbReference type="ARBA" id="ARBA00022737"/>
    </source>
</evidence>
<protein>
    <submittedName>
        <fullName evidence="5">Tetratricopeptide repeat protein</fullName>
    </submittedName>
</protein>
<dbReference type="PANTHER" id="PTHR12558:SF13">
    <property type="entry name" value="CELL DIVISION CYCLE PROTEIN 27 HOMOLOG"/>
    <property type="match status" value="1"/>
</dbReference>
<feature type="repeat" description="TPR" evidence="3">
    <location>
        <begin position="416"/>
        <end position="449"/>
    </location>
</feature>
<accession>A0A942UXS3</accession>
<feature type="repeat" description="TPR" evidence="3">
    <location>
        <begin position="382"/>
        <end position="415"/>
    </location>
</feature>
<evidence type="ECO:0000256" key="3">
    <source>
        <dbReference type="PROSITE-ProRule" id="PRU00339"/>
    </source>
</evidence>
<keyword evidence="4" id="KW-0812">Transmembrane</keyword>
<evidence type="ECO:0000256" key="4">
    <source>
        <dbReference type="SAM" id="Phobius"/>
    </source>
</evidence>
<keyword evidence="2 3" id="KW-0802">TPR repeat</keyword>
<sequence length="556" mass="65055">MKVVNKIFITMGIYLGLALVYMLAATYIDINNLYRVAIVFNILLGILIIYTIIRMGIKNKGILFYKNKLGMTILITVLFALGGTSLGVSKLYKEKLAGTSHETLNSLTRKPQETAKSREPYQEYERENIKILYRKDVESALDLINVYIDEIQEDTEKVFGQVERQELTIKLTDEETFRKDLLVDEWTGGYYYEDLKQITIPVEDAYYDVFNTNLNYNFEEILRHEYSHYISHMFRIQNDISSDSMPHWFEEGVATTMEEEVFKKVMNTELKEIVPFSTISSSKDWRKNQAYEQSNRAIYYLVTEKGEGIIKDILLKTKEMSFEEAFKTFSGKSIEEYESILRNFHANDWENYPRVSYFPEVTIKEEKIQGLEEYIKEHPMDPKPIMKVAQLYLSQKKYKETIRVLKLAIQVDPSNSLAWYQLGLSYTYTNDFNKAQDALQESVKLEPKNSQSYMFLSNIMLITNLDKGIDTLEKGIKISDEPKYLQKALNEYNKLKDLSGMEEKYLGYLKFLKDDILFHDNLKMGIIDNILKENPDYQGPAKEELIKMKEDLEGRL</sequence>
<dbReference type="InterPro" id="IPR011990">
    <property type="entry name" value="TPR-like_helical_dom_sf"/>
</dbReference>
<dbReference type="Gene3D" id="1.25.40.10">
    <property type="entry name" value="Tetratricopeptide repeat domain"/>
    <property type="match status" value="1"/>
</dbReference>
<dbReference type="SUPFAM" id="SSF48452">
    <property type="entry name" value="TPR-like"/>
    <property type="match status" value="1"/>
</dbReference>
<comment type="caution">
    <text evidence="5">The sequence shown here is derived from an EMBL/GenBank/DDBJ whole genome shotgun (WGS) entry which is preliminary data.</text>
</comment>
<name>A0A942UXS3_9FIRM</name>
<dbReference type="SMART" id="SM00028">
    <property type="entry name" value="TPR"/>
    <property type="match status" value="2"/>
</dbReference>
<reference evidence="5" key="1">
    <citation type="submission" date="2019-12" db="EMBL/GenBank/DDBJ databases">
        <title>Clostridiaceae gen. nov. sp. nov., isolated from sediment in Xinjiang, China.</title>
        <authorList>
            <person name="Zhang R."/>
        </authorList>
    </citation>
    <scope>NUCLEOTIDE SEQUENCE</scope>
    <source>
        <strain evidence="5">D2Q-11</strain>
    </source>
</reference>
<dbReference type="PANTHER" id="PTHR12558">
    <property type="entry name" value="CELL DIVISION CYCLE 16,23,27"/>
    <property type="match status" value="1"/>
</dbReference>
<dbReference type="InterPro" id="IPR019734">
    <property type="entry name" value="TPR_rpt"/>
</dbReference>
<keyword evidence="4" id="KW-1133">Transmembrane helix</keyword>
<evidence type="ECO:0000313" key="6">
    <source>
        <dbReference type="Proteomes" id="UP000724672"/>
    </source>
</evidence>
<keyword evidence="1" id="KW-0677">Repeat</keyword>
<dbReference type="PROSITE" id="PS50293">
    <property type="entry name" value="TPR_REGION"/>
    <property type="match status" value="1"/>
</dbReference>
<dbReference type="Pfam" id="PF07719">
    <property type="entry name" value="TPR_2"/>
    <property type="match status" value="1"/>
</dbReference>
<organism evidence="5 6">
    <name type="scientific">Anaeromonas frigoriresistens</name>
    <dbReference type="NCBI Taxonomy" id="2683708"/>
    <lineage>
        <taxon>Bacteria</taxon>
        <taxon>Bacillati</taxon>
        <taxon>Bacillota</taxon>
        <taxon>Tissierellia</taxon>
        <taxon>Tissierellales</taxon>
        <taxon>Thermohalobacteraceae</taxon>
        <taxon>Anaeromonas</taxon>
    </lineage>
</organism>
<dbReference type="PROSITE" id="PS50005">
    <property type="entry name" value="TPR"/>
    <property type="match status" value="2"/>
</dbReference>
<feature type="transmembrane region" description="Helical" evidence="4">
    <location>
        <begin position="34"/>
        <end position="57"/>
    </location>
</feature>
<dbReference type="RefSeq" id="WP_203366840.1">
    <property type="nucleotide sequence ID" value="NZ_WSFT01000039.1"/>
</dbReference>
<dbReference type="AlphaFoldDB" id="A0A942UXS3"/>
<evidence type="ECO:0000256" key="2">
    <source>
        <dbReference type="ARBA" id="ARBA00022803"/>
    </source>
</evidence>
<dbReference type="Proteomes" id="UP000724672">
    <property type="component" value="Unassembled WGS sequence"/>
</dbReference>
<gene>
    <name evidence="5" type="ORF">GOQ27_10595</name>
</gene>
<feature type="transmembrane region" description="Helical" evidence="4">
    <location>
        <begin position="69"/>
        <end position="88"/>
    </location>
</feature>